<keyword evidence="4" id="KW-1185">Reference proteome</keyword>
<dbReference type="SUPFAM" id="SSF81296">
    <property type="entry name" value="E set domains"/>
    <property type="match status" value="2"/>
</dbReference>
<dbReference type="PANTHER" id="PTHR11188:SF135">
    <property type="entry name" value="ARRESTIN DOMAIN CONTAINING 3-LIKE-RELATED"/>
    <property type="match status" value="1"/>
</dbReference>
<evidence type="ECO:0000256" key="1">
    <source>
        <dbReference type="ARBA" id="ARBA00005298"/>
    </source>
</evidence>
<dbReference type="GeneTree" id="ENSGT00940000164012"/>
<dbReference type="Pfam" id="PF00339">
    <property type="entry name" value="Arrestin_N"/>
    <property type="match status" value="1"/>
</dbReference>
<protein>
    <recommendedName>
        <fullName evidence="2">Arrestin C-terminal-like domain-containing protein</fullName>
    </recommendedName>
</protein>
<dbReference type="GO" id="GO:0005737">
    <property type="term" value="C:cytoplasm"/>
    <property type="evidence" value="ECO:0007669"/>
    <property type="project" value="TreeGrafter"/>
</dbReference>
<proteinExistence type="inferred from homology"/>
<dbReference type="InterPro" id="IPR011022">
    <property type="entry name" value="Arrestin_C-like"/>
</dbReference>
<sequence length="288" mass="32495">MPSVRDFKLSYNVINEHDTFSEGDCICGKITLELAKETKVKSLFIKAKGDADVDWTVRTKDLTRHYSAHKRYFKLKEFIIDESPKDNILSPGIHTYQFSLQIPERSMPSSFSGLYGEIVYKLEVKLVRGWLKTHEVKKEITFVSKADLNPGRLMSPQQGMKNKSVGIFSSGQVTMDVHVERMGFMPGERVDIHANIQNNSSRNIKPKFSLKQEVSFTASGSTKTSNQTVIKVVGEPILSKSRQSLSTKLQIPADQGLSILNCNIIKVEYILKVCKHGMITSLHNNSIR</sequence>
<dbReference type="Pfam" id="PF02752">
    <property type="entry name" value="Arrestin_C"/>
    <property type="match status" value="1"/>
</dbReference>
<dbReference type="Gene3D" id="2.60.40.640">
    <property type="match status" value="2"/>
</dbReference>
<comment type="similarity">
    <text evidence="1">Belongs to the arrestin family.</text>
</comment>
<reference evidence="3" key="2">
    <citation type="submission" date="2020-02" db="EMBL/GenBank/DDBJ databases">
        <title>Esox lucius (northern pike) genome, fEsoLuc1, primary haplotype.</title>
        <authorList>
            <person name="Myers G."/>
            <person name="Karagic N."/>
            <person name="Meyer A."/>
            <person name="Pippel M."/>
            <person name="Reichard M."/>
            <person name="Winkler S."/>
            <person name="Tracey A."/>
            <person name="Sims Y."/>
            <person name="Howe K."/>
            <person name="Rhie A."/>
            <person name="Formenti G."/>
            <person name="Durbin R."/>
            <person name="Fedrigo O."/>
            <person name="Jarvis E.D."/>
        </authorList>
    </citation>
    <scope>NUCLEOTIDE SEQUENCE [LARGE SCALE GENOMIC DNA]</scope>
</reference>
<name>A0A3P9AB75_ESOLU</name>
<dbReference type="SMART" id="SM01017">
    <property type="entry name" value="Arrestin_C"/>
    <property type="match status" value="1"/>
</dbReference>
<evidence type="ECO:0000313" key="3">
    <source>
        <dbReference type="Ensembl" id="ENSELUP00000037955.3"/>
    </source>
</evidence>
<accession>A0A3P9AB75</accession>
<reference evidence="3" key="3">
    <citation type="submission" date="2025-08" db="UniProtKB">
        <authorList>
            <consortium name="Ensembl"/>
        </authorList>
    </citation>
    <scope>IDENTIFICATION</scope>
</reference>
<reference evidence="3" key="4">
    <citation type="submission" date="2025-09" db="UniProtKB">
        <authorList>
            <consortium name="Ensembl"/>
        </authorList>
    </citation>
    <scope>IDENTIFICATION</scope>
</reference>
<dbReference type="Proteomes" id="UP000265140">
    <property type="component" value="Chromosome 13"/>
</dbReference>
<dbReference type="GO" id="GO:0005886">
    <property type="term" value="C:plasma membrane"/>
    <property type="evidence" value="ECO:0007669"/>
    <property type="project" value="TreeGrafter"/>
</dbReference>
<evidence type="ECO:0000313" key="4">
    <source>
        <dbReference type="Proteomes" id="UP000265140"/>
    </source>
</evidence>
<dbReference type="GO" id="GO:0015031">
    <property type="term" value="P:protein transport"/>
    <property type="evidence" value="ECO:0007669"/>
    <property type="project" value="TreeGrafter"/>
</dbReference>
<reference evidence="4" key="1">
    <citation type="journal article" date="2014" name="PLoS ONE">
        <title>The genome and linkage map of the northern pike (Esox lucius): conserved synteny revealed between the salmonid sister group and the Neoteleostei.</title>
        <authorList>
            <person name="Rondeau E.B."/>
            <person name="Minkley D.R."/>
            <person name="Leong J.S."/>
            <person name="Messmer A.M."/>
            <person name="Jantzen J.R."/>
            <person name="von Schalburg K.R."/>
            <person name="Lemon C."/>
            <person name="Bird N.H."/>
            <person name="Koop B.F."/>
        </authorList>
    </citation>
    <scope>NUCLEOTIDE SEQUENCE</scope>
</reference>
<dbReference type="Ensembl" id="ENSELUT00000027986.3">
    <property type="protein sequence ID" value="ENSELUP00000037955.3"/>
    <property type="gene ID" value="ENSELUG00000017734.3"/>
</dbReference>
<organism evidence="3 4">
    <name type="scientific">Esox lucius</name>
    <name type="common">Northern pike</name>
    <dbReference type="NCBI Taxonomy" id="8010"/>
    <lineage>
        <taxon>Eukaryota</taxon>
        <taxon>Metazoa</taxon>
        <taxon>Chordata</taxon>
        <taxon>Craniata</taxon>
        <taxon>Vertebrata</taxon>
        <taxon>Euteleostomi</taxon>
        <taxon>Actinopterygii</taxon>
        <taxon>Neopterygii</taxon>
        <taxon>Teleostei</taxon>
        <taxon>Protacanthopterygii</taxon>
        <taxon>Esociformes</taxon>
        <taxon>Esocidae</taxon>
        <taxon>Esox</taxon>
    </lineage>
</organism>
<dbReference type="InterPro" id="IPR014752">
    <property type="entry name" value="Arrestin-like_C"/>
</dbReference>
<feature type="domain" description="Arrestin C-terminal-like" evidence="2">
    <location>
        <begin position="169"/>
        <end position="284"/>
    </location>
</feature>
<dbReference type="InterPro" id="IPR011021">
    <property type="entry name" value="Arrestin-like_N"/>
</dbReference>
<dbReference type="AlphaFoldDB" id="A0A3P9AB75"/>
<dbReference type="GO" id="GO:0007399">
    <property type="term" value="P:nervous system development"/>
    <property type="evidence" value="ECO:0007669"/>
    <property type="project" value="UniProtKB-ARBA"/>
</dbReference>
<dbReference type="InterPro" id="IPR014756">
    <property type="entry name" value="Ig_E-set"/>
</dbReference>
<dbReference type="PANTHER" id="PTHR11188">
    <property type="entry name" value="ARRESTIN DOMAIN CONTAINING PROTEIN"/>
    <property type="match status" value="1"/>
</dbReference>
<dbReference type="Bgee" id="ENSELUG00000017734">
    <property type="expression patterns" value="Expressed in spleen and 13 other cell types or tissues"/>
</dbReference>
<evidence type="ECO:0000259" key="2">
    <source>
        <dbReference type="SMART" id="SM01017"/>
    </source>
</evidence>
<dbReference type="InterPro" id="IPR050357">
    <property type="entry name" value="Arrestin_domain-protein"/>
</dbReference>